<dbReference type="InterPro" id="IPR001480">
    <property type="entry name" value="Bulb-type_lectin_dom"/>
</dbReference>
<dbReference type="AlphaFoldDB" id="A0AAE1N5G8"/>
<dbReference type="SMART" id="SM00108">
    <property type="entry name" value="B_lectin"/>
    <property type="match status" value="1"/>
</dbReference>
<dbReference type="PANTHER" id="PTHR47976">
    <property type="entry name" value="G-TYPE LECTIN S-RECEPTOR-LIKE SERINE/THREONINE-PROTEIN KINASE SD2-5"/>
    <property type="match status" value="1"/>
</dbReference>
<organism evidence="6 7">
    <name type="scientific">Acacia crassicarpa</name>
    <name type="common">northern wattle</name>
    <dbReference type="NCBI Taxonomy" id="499986"/>
    <lineage>
        <taxon>Eukaryota</taxon>
        <taxon>Viridiplantae</taxon>
        <taxon>Streptophyta</taxon>
        <taxon>Embryophyta</taxon>
        <taxon>Tracheophyta</taxon>
        <taxon>Spermatophyta</taxon>
        <taxon>Magnoliopsida</taxon>
        <taxon>eudicotyledons</taxon>
        <taxon>Gunneridae</taxon>
        <taxon>Pentapetalae</taxon>
        <taxon>rosids</taxon>
        <taxon>fabids</taxon>
        <taxon>Fabales</taxon>
        <taxon>Fabaceae</taxon>
        <taxon>Caesalpinioideae</taxon>
        <taxon>mimosoid clade</taxon>
        <taxon>Acacieae</taxon>
        <taxon>Acacia</taxon>
    </lineage>
</organism>
<feature type="domain" description="Bulb-type lectin" evidence="5">
    <location>
        <begin position="32"/>
        <end position="156"/>
    </location>
</feature>
<evidence type="ECO:0000256" key="2">
    <source>
        <dbReference type="ARBA" id="ARBA00023157"/>
    </source>
</evidence>
<evidence type="ECO:0000313" key="7">
    <source>
        <dbReference type="Proteomes" id="UP001293593"/>
    </source>
</evidence>
<dbReference type="EMBL" id="JAWXYG010000001">
    <property type="protein sequence ID" value="KAK4283648.1"/>
    <property type="molecule type" value="Genomic_DNA"/>
</dbReference>
<dbReference type="FunFam" id="2.90.10.10:FF:000013">
    <property type="entry name" value="G-type lectin S-receptor-like serine/threonine-protein kinase LECRK1"/>
    <property type="match status" value="1"/>
</dbReference>
<dbReference type="InterPro" id="IPR051343">
    <property type="entry name" value="G-type_lectin_kinases/EP1-like"/>
</dbReference>
<accession>A0AAE1N5G8</accession>
<dbReference type="SUPFAM" id="SSF51110">
    <property type="entry name" value="alpha-D-mannose-specific plant lectins"/>
    <property type="match status" value="1"/>
</dbReference>
<gene>
    <name evidence="6" type="ORF">QN277_000576</name>
</gene>
<evidence type="ECO:0000313" key="6">
    <source>
        <dbReference type="EMBL" id="KAK4283648.1"/>
    </source>
</evidence>
<dbReference type="Proteomes" id="UP001293593">
    <property type="component" value="Unassembled WGS sequence"/>
</dbReference>
<reference evidence="6" key="1">
    <citation type="submission" date="2023-10" db="EMBL/GenBank/DDBJ databases">
        <title>Chromosome-level genome of the transformable northern wattle, Acacia crassicarpa.</title>
        <authorList>
            <person name="Massaro I."/>
            <person name="Sinha N.R."/>
            <person name="Poethig S."/>
            <person name="Leichty A.R."/>
        </authorList>
    </citation>
    <scope>NUCLEOTIDE SEQUENCE</scope>
    <source>
        <strain evidence="6">Acra3RX</strain>
        <tissue evidence="6">Leaf</tissue>
    </source>
</reference>
<keyword evidence="2" id="KW-1015">Disulfide bond</keyword>
<evidence type="ECO:0000256" key="1">
    <source>
        <dbReference type="ARBA" id="ARBA00022729"/>
    </source>
</evidence>
<evidence type="ECO:0000256" key="4">
    <source>
        <dbReference type="SAM" id="SignalP"/>
    </source>
</evidence>
<keyword evidence="7" id="KW-1185">Reference proteome</keyword>
<dbReference type="Pfam" id="PF01453">
    <property type="entry name" value="B_lectin"/>
    <property type="match status" value="1"/>
</dbReference>
<name>A0AAE1N5G8_9FABA</name>
<keyword evidence="1 4" id="KW-0732">Signal</keyword>
<sequence>MALEKPYPIFLYLLLALLSHSVVAQPSNNNIISLGTSLTAVENGSFWFSPSGDFAFGFRKIEKEDGFLLAIWFNKIPDKTIIWSAVLETTGDALVAPNGSKVELKSDGLFQLVDPKGDQIWIASPSGNGTDHAAMLDTGNFVLVGHESQNLWQSFDHPSDTILPGQVLHSPAQLVSRYSQNNFSRGKFLLRLQDDGNLVLWTTHYPMTLANIPYWESHVFGDGFSLVFNQTGSIFVQSSNKIRSRVYHLMLHLHKISIRGLLLIMMEFLSAIPIPRVIVPVHGQLVTTYRKIFATKLLNIQEVELVDSTATVSLMMG</sequence>
<feature type="signal peptide" evidence="4">
    <location>
        <begin position="1"/>
        <end position="24"/>
    </location>
</feature>
<protein>
    <recommendedName>
        <fullName evidence="5">Bulb-type lectin domain-containing protein</fullName>
    </recommendedName>
</protein>
<evidence type="ECO:0000259" key="5">
    <source>
        <dbReference type="PROSITE" id="PS50927"/>
    </source>
</evidence>
<dbReference type="PROSITE" id="PS50927">
    <property type="entry name" value="BULB_LECTIN"/>
    <property type="match status" value="1"/>
</dbReference>
<proteinExistence type="predicted"/>
<evidence type="ECO:0000256" key="3">
    <source>
        <dbReference type="ARBA" id="ARBA00023180"/>
    </source>
</evidence>
<dbReference type="InterPro" id="IPR036426">
    <property type="entry name" value="Bulb-type_lectin_dom_sf"/>
</dbReference>
<dbReference type="Gene3D" id="2.90.10.10">
    <property type="entry name" value="Bulb-type lectin domain"/>
    <property type="match status" value="2"/>
</dbReference>
<comment type="caution">
    <text evidence="6">The sequence shown here is derived from an EMBL/GenBank/DDBJ whole genome shotgun (WGS) entry which is preliminary data.</text>
</comment>
<keyword evidence="3" id="KW-0325">Glycoprotein</keyword>
<feature type="chain" id="PRO_5042162918" description="Bulb-type lectin domain-containing protein" evidence="4">
    <location>
        <begin position="25"/>
        <end position="317"/>
    </location>
</feature>
<dbReference type="PANTHER" id="PTHR47976:SF108">
    <property type="entry name" value="G-TYPE LECTIN S-RECEPTOR-LIKE SERINE_THREONINE-PROTEIN KINASE LECRK1"/>
    <property type="match status" value="1"/>
</dbReference>